<evidence type="ECO:0000313" key="2">
    <source>
        <dbReference type="EMBL" id="OYD08027.1"/>
    </source>
</evidence>
<evidence type="ECO:0008006" key="4">
    <source>
        <dbReference type="Google" id="ProtNLM"/>
    </source>
</evidence>
<organism evidence="2 3">
    <name type="scientific">Paludifilum halophilum</name>
    <dbReference type="NCBI Taxonomy" id="1642702"/>
    <lineage>
        <taxon>Bacteria</taxon>
        <taxon>Bacillati</taxon>
        <taxon>Bacillota</taxon>
        <taxon>Bacilli</taxon>
        <taxon>Bacillales</taxon>
        <taxon>Thermoactinomycetaceae</taxon>
        <taxon>Paludifilum</taxon>
    </lineage>
</organism>
<dbReference type="Proteomes" id="UP000215459">
    <property type="component" value="Unassembled WGS sequence"/>
</dbReference>
<comment type="caution">
    <text evidence="2">The sequence shown here is derived from an EMBL/GenBank/DDBJ whole genome shotgun (WGS) entry which is preliminary data.</text>
</comment>
<dbReference type="InterPro" id="IPR014794">
    <property type="entry name" value="DUF1779"/>
</dbReference>
<evidence type="ECO:0000256" key="1">
    <source>
        <dbReference type="SAM" id="Phobius"/>
    </source>
</evidence>
<dbReference type="EMBL" id="NOWF01000004">
    <property type="protein sequence ID" value="OYD08027.1"/>
    <property type="molecule type" value="Genomic_DNA"/>
</dbReference>
<dbReference type="AlphaFoldDB" id="A0A235B840"/>
<dbReference type="Pfam" id="PF08680">
    <property type="entry name" value="DUF1779"/>
    <property type="match status" value="1"/>
</dbReference>
<keyword evidence="1" id="KW-0812">Transmembrane</keyword>
<keyword evidence="3" id="KW-1185">Reference proteome</keyword>
<keyword evidence="1" id="KW-1133">Transmembrane helix</keyword>
<reference evidence="2 3" key="1">
    <citation type="submission" date="2017-07" db="EMBL/GenBank/DDBJ databases">
        <title>The genome sequence of Paludifilum halophilum highlights mechanisms for microbial adaptation to high salt environemnts.</title>
        <authorList>
            <person name="Belbahri L."/>
        </authorList>
    </citation>
    <scope>NUCLEOTIDE SEQUENCE [LARGE SCALE GENOMIC DNA]</scope>
    <source>
        <strain evidence="2 3">DSM 102817</strain>
    </source>
</reference>
<dbReference type="OrthoDB" id="2374820at2"/>
<keyword evidence="1" id="KW-0472">Membrane</keyword>
<dbReference type="SUPFAM" id="SSF143842">
    <property type="entry name" value="YwmB-like"/>
    <property type="match status" value="1"/>
</dbReference>
<feature type="transmembrane region" description="Helical" evidence="1">
    <location>
        <begin position="18"/>
        <end position="37"/>
    </location>
</feature>
<dbReference type="InterPro" id="IPR036209">
    <property type="entry name" value="YwmB-like_sf"/>
</dbReference>
<sequence>MDGKDTGRGSAMWKKRGLTGIIILSILTTFLVGSSPMTREERIIVRALEEAGAKPSLYMWHHGGRTKDFYPRESVSTWVDALTDDLDIESARRVTEADGQRWTASGVWKRNIHIELNVINDRPRERFVQPYISIRLMGRGLSDAHLFRARNHLIRVLQQHHLEPRTHFSVQGTIQPPTRRESLRKEKIIARVLMRLGADEVESMKSERTTSVSAYTPLFNGGLETRGGTMNIQAAVKTGTDEKSVIFTLGTPIITIEY</sequence>
<gene>
    <name evidence="2" type="ORF">CHM34_07890</name>
</gene>
<name>A0A235B840_9BACL</name>
<accession>A0A235B840</accession>
<proteinExistence type="predicted"/>
<protein>
    <recommendedName>
        <fullName evidence="4">TATA-box binding protein</fullName>
    </recommendedName>
</protein>
<evidence type="ECO:0000313" key="3">
    <source>
        <dbReference type="Proteomes" id="UP000215459"/>
    </source>
</evidence>
<dbReference type="Gene3D" id="3.30.360.40">
    <property type="entry name" value="YwmB-like"/>
    <property type="match status" value="1"/>
</dbReference>